<sequence length="100" mass="11935">MLKKYTTGEYYEERLNSVKWLEKNNESLEFKNKITLSDIQRFEVIKNNQVIIEVQIDEEMKTYKNGVVRKEEKFLNTKQFLLELEKGDWKISKGLGVEGK</sequence>
<evidence type="ECO:0000259" key="1">
    <source>
        <dbReference type="Pfam" id="PF13355"/>
    </source>
</evidence>
<feature type="domain" description="Plastid division protein CDP1-like IMS" evidence="1">
    <location>
        <begin position="2"/>
        <end position="92"/>
    </location>
</feature>
<evidence type="ECO:0000313" key="3">
    <source>
        <dbReference type="Proteomes" id="UP000003477"/>
    </source>
</evidence>
<name>G5J1X2_CROWT</name>
<dbReference type="Pfam" id="PF13355">
    <property type="entry name" value="ARC6-like_IMS"/>
    <property type="match status" value="1"/>
</dbReference>
<evidence type="ECO:0000313" key="2">
    <source>
        <dbReference type="EMBL" id="EHJ13817.1"/>
    </source>
</evidence>
<dbReference type="EMBL" id="AESD01000230">
    <property type="protein sequence ID" value="EHJ13817.1"/>
    <property type="molecule type" value="Genomic_DNA"/>
</dbReference>
<dbReference type="AlphaFoldDB" id="G5J1X2"/>
<protein>
    <recommendedName>
        <fullName evidence="1">Plastid division protein CDP1-like IMS domain-containing protein</fullName>
    </recommendedName>
</protein>
<gene>
    <name evidence="2" type="ORF">CWATWH0003_1503</name>
</gene>
<dbReference type="PATRIC" id="fig|423471.3.peg.1401"/>
<proteinExistence type="predicted"/>
<dbReference type="Proteomes" id="UP000003477">
    <property type="component" value="Unassembled WGS sequence"/>
</dbReference>
<dbReference type="InterPro" id="IPR025344">
    <property type="entry name" value="CDP1-like_IMS"/>
</dbReference>
<comment type="caution">
    <text evidence="2">The sequence shown here is derived from an EMBL/GenBank/DDBJ whole genome shotgun (WGS) entry which is preliminary data.</text>
</comment>
<accession>G5J1X2</accession>
<reference evidence="2 3" key="1">
    <citation type="journal article" date="2011" name="Front. Microbiol.">
        <title>Two Strains of Crocosphaera watsonii with Highly Conserved Genomes are Distinguished by Strain-Specific Features.</title>
        <authorList>
            <person name="Bench S.R."/>
            <person name="Ilikchyan I.N."/>
            <person name="Tripp H.J."/>
            <person name="Zehr J.P."/>
        </authorList>
    </citation>
    <scope>NUCLEOTIDE SEQUENCE [LARGE SCALE GENOMIC DNA]</scope>
    <source>
        <strain evidence="2 3">WH 0003</strain>
    </source>
</reference>
<organism evidence="2 3">
    <name type="scientific">Crocosphaera watsonii WH 0003</name>
    <dbReference type="NCBI Taxonomy" id="423471"/>
    <lineage>
        <taxon>Bacteria</taxon>
        <taxon>Bacillati</taxon>
        <taxon>Cyanobacteriota</taxon>
        <taxon>Cyanophyceae</taxon>
        <taxon>Oscillatoriophycideae</taxon>
        <taxon>Chroococcales</taxon>
        <taxon>Aphanothecaceae</taxon>
        <taxon>Crocosphaera</taxon>
    </lineage>
</organism>